<dbReference type="PANTHER" id="PTHR45008:SF1">
    <property type="entry name" value="PTS SYSTEM GLUCOSE-SPECIFIC EIIA COMPONENT"/>
    <property type="match status" value="1"/>
</dbReference>
<dbReference type="Gene3D" id="2.70.70.10">
    <property type="entry name" value="Glucose Permease (Domain IIA)"/>
    <property type="match status" value="1"/>
</dbReference>
<keyword evidence="7" id="KW-0418">Kinase</keyword>
<dbReference type="InterPro" id="IPR001127">
    <property type="entry name" value="PTS_EIIA_1_perm"/>
</dbReference>
<evidence type="ECO:0000256" key="4">
    <source>
        <dbReference type="ARBA" id="ARBA00022597"/>
    </source>
</evidence>
<evidence type="ECO:0000256" key="7">
    <source>
        <dbReference type="ARBA" id="ARBA00022777"/>
    </source>
</evidence>
<keyword evidence="4" id="KW-0762">Sugar transport</keyword>
<dbReference type="InterPro" id="IPR011055">
    <property type="entry name" value="Dup_hybrid_motif"/>
</dbReference>
<evidence type="ECO:0000256" key="2">
    <source>
        <dbReference type="ARBA" id="ARBA00004651"/>
    </source>
</evidence>
<dbReference type="GO" id="GO:0016301">
    <property type="term" value="F:kinase activity"/>
    <property type="evidence" value="ECO:0007669"/>
    <property type="project" value="UniProtKB-KW"/>
</dbReference>
<comment type="caution">
    <text evidence="9">The sequence shown here is derived from an EMBL/GenBank/DDBJ whole genome shotgun (WGS) entry which is preliminary data.</text>
</comment>
<comment type="subcellular location">
    <subcellularLocation>
        <location evidence="2">Cell membrane</location>
        <topology evidence="2">Multi-pass membrane protein</topology>
    </subcellularLocation>
    <subcellularLocation>
        <location evidence="1">Cytoplasm</location>
    </subcellularLocation>
</comment>
<keyword evidence="6" id="KW-0598">Phosphotransferase system</keyword>
<reference evidence="9 10" key="1">
    <citation type="journal article" date="2015" name="Genome Announc.">
        <title>Expanding the biotechnology potential of lactobacilli through comparative genomics of 213 strains and associated genera.</title>
        <authorList>
            <person name="Sun Z."/>
            <person name="Harris H.M."/>
            <person name="McCann A."/>
            <person name="Guo C."/>
            <person name="Argimon S."/>
            <person name="Zhang W."/>
            <person name="Yang X."/>
            <person name="Jeffery I.B."/>
            <person name="Cooney J.C."/>
            <person name="Kagawa T.F."/>
            <person name="Liu W."/>
            <person name="Song Y."/>
            <person name="Salvetti E."/>
            <person name="Wrobel A."/>
            <person name="Rasinkangas P."/>
            <person name="Parkhill J."/>
            <person name="Rea M.C."/>
            <person name="O'Sullivan O."/>
            <person name="Ritari J."/>
            <person name="Douillard F.P."/>
            <person name="Paul Ross R."/>
            <person name="Yang R."/>
            <person name="Briner A.E."/>
            <person name="Felis G.E."/>
            <person name="de Vos W.M."/>
            <person name="Barrangou R."/>
            <person name="Klaenhammer T.R."/>
            <person name="Caufield P.W."/>
            <person name="Cui Y."/>
            <person name="Zhang H."/>
            <person name="O'Toole P.W."/>
        </authorList>
    </citation>
    <scope>NUCLEOTIDE SEQUENCE [LARGE SCALE GENOMIC DNA]</scope>
    <source>
        <strain evidence="9 10">DSM 15353</strain>
    </source>
</reference>
<evidence type="ECO:0000256" key="6">
    <source>
        <dbReference type="ARBA" id="ARBA00022683"/>
    </source>
</evidence>
<dbReference type="GO" id="GO:0005886">
    <property type="term" value="C:plasma membrane"/>
    <property type="evidence" value="ECO:0007669"/>
    <property type="project" value="UniProtKB-SubCell"/>
</dbReference>
<evidence type="ECO:0000256" key="5">
    <source>
        <dbReference type="ARBA" id="ARBA00022679"/>
    </source>
</evidence>
<dbReference type="GO" id="GO:0005737">
    <property type="term" value="C:cytoplasm"/>
    <property type="evidence" value="ECO:0007669"/>
    <property type="project" value="UniProtKB-SubCell"/>
</dbReference>
<dbReference type="PROSITE" id="PS51093">
    <property type="entry name" value="PTS_EIIA_TYPE_1"/>
    <property type="match status" value="1"/>
</dbReference>
<dbReference type="GO" id="GO:0009401">
    <property type="term" value="P:phosphoenolpyruvate-dependent sugar phosphotransferase system"/>
    <property type="evidence" value="ECO:0007669"/>
    <property type="project" value="UniProtKB-KW"/>
</dbReference>
<evidence type="ECO:0000313" key="10">
    <source>
        <dbReference type="Proteomes" id="UP000051491"/>
    </source>
</evidence>
<dbReference type="AlphaFoldDB" id="A0A0R2KCT4"/>
<gene>
    <name evidence="9" type="ORF">IV43_GL000962</name>
</gene>
<dbReference type="Proteomes" id="UP000051491">
    <property type="component" value="Unassembled WGS sequence"/>
</dbReference>
<proteinExistence type="predicted"/>
<protein>
    <submittedName>
        <fullName evidence="9">Trehalose PTS II ABC</fullName>
    </submittedName>
</protein>
<dbReference type="FunFam" id="2.70.70.10:FF:000001">
    <property type="entry name" value="PTS system glucose-specific IIA component"/>
    <property type="match status" value="1"/>
</dbReference>
<dbReference type="EMBL" id="JQBK01000023">
    <property type="protein sequence ID" value="KRN85189.1"/>
    <property type="molecule type" value="Genomic_DNA"/>
</dbReference>
<sequence length="163" mass="17259">MALMFGFKKKSSKIELLAPSDGAVIDLSDTSDPVFSTGAMGIGFGLEPTDGSIYAPVAGKVTLIAETKHAIGFETSDGLQVLIHLGIDTVELKGRAFQLDVSQGQRVQAHTKLGTMNLRQIKAAGYKTTILTVITNSGELDLDFDLTTGETQSGRSVAQVTKK</sequence>
<dbReference type="InterPro" id="IPR050890">
    <property type="entry name" value="PTS_EIIA_component"/>
</dbReference>
<accession>A0A0R2KCT4</accession>
<keyword evidence="3" id="KW-0813">Transport</keyword>
<evidence type="ECO:0000259" key="8">
    <source>
        <dbReference type="PROSITE" id="PS51093"/>
    </source>
</evidence>
<keyword evidence="5" id="KW-0808">Transferase</keyword>
<evidence type="ECO:0000313" key="9">
    <source>
        <dbReference type="EMBL" id="KRN85189.1"/>
    </source>
</evidence>
<name>A0A0R2KCT4_9LACO</name>
<evidence type="ECO:0000256" key="1">
    <source>
        <dbReference type="ARBA" id="ARBA00004496"/>
    </source>
</evidence>
<dbReference type="PATRIC" id="fig|89059.3.peg.1013"/>
<organism evidence="9 10">
    <name type="scientific">Ligilactobacillus acidipiscis</name>
    <dbReference type="NCBI Taxonomy" id="89059"/>
    <lineage>
        <taxon>Bacteria</taxon>
        <taxon>Bacillati</taxon>
        <taxon>Bacillota</taxon>
        <taxon>Bacilli</taxon>
        <taxon>Lactobacillales</taxon>
        <taxon>Lactobacillaceae</taxon>
        <taxon>Ligilactobacillus</taxon>
    </lineage>
</organism>
<dbReference type="PANTHER" id="PTHR45008">
    <property type="entry name" value="PTS SYSTEM GLUCOSE-SPECIFIC EIIA COMPONENT"/>
    <property type="match status" value="1"/>
</dbReference>
<dbReference type="NCBIfam" id="TIGR00830">
    <property type="entry name" value="PTBA"/>
    <property type="match status" value="1"/>
</dbReference>
<dbReference type="PROSITE" id="PS00371">
    <property type="entry name" value="PTS_EIIA_TYPE_1_HIS"/>
    <property type="match status" value="1"/>
</dbReference>
<dbReference type="Pfam" id="PF00358">
    <property type="entry name" value="PTS_EIIA_1"/>
    <property type="match status" value="1"/>
</dbReference>
<feature type="domain" description="PTS EIIA type-1" evidence="8">
    <location>
        <begin position="32"/>
        <end position="136"/>
    </location>
</feature>
<evidence type="ECO:0000256" key="3">
    <source>
        <dbReference type="ARBA" id="ARBA00022448"/>
    </source>
</evidence>
<dbReference type="SUPFAM" id="SSF51261">
    <property type="entry name" value="Duplicated hybrid motif"/>
    <property type="match status" value="1"/>
</dbReference>